<dbReference type="EnsemblPlants" id="Pp3c2_15075V3.1">
    <property type="protein sequence ID" value="Pp3c2_15075V3.1"/>
    <property type="gene ID" value="Pp3c2_15075"/>
</dbReference>
<dbReference type="PANTHER" id="PTHR23170:SF3">
    <property type="entry name" value="LEUCINE-RICH REPEAT-CONTAINING PROTEIN 45"/>
    <property type="match status" value="1"/>
</dbReference>
<evidence type="ECO:0000256" key="3">
    <source>
        <dbReference type="ARBA" id="ARBA00023054"/>
    </source>
</evidence>
<evidence type="ECO:0000313" key="8">
    <source>
        <dbReference type="Proteomes" id="UP000006727"/>
    </source>
</evidence>
<dbReference type="EMBL" id="ABEU02000002">
    <property type="protein sequence ID" value="PNR59918.1"/>
    <property type="molecule type" value="Genomic_DNA"/>
</dbReference>
<dbReference type="Gramene" id="Pp3c2_15075V3.1">
    <property type="protein sequence ID" value="Pp3c2_15075V3.1"/>
    <property type="gene ID" value="Pp3c2_15075"/>
</dbReference>
<dbReference type="Proteomes" id="UP000006727">
    <property type="component" value="Chromosome 2"/>
</dbReference>
<feature type="coiled-coil region" evidence="5">
    <location>
        <begin position="42"/>
        <end position="134"/>
    </location>
</feature>
<keyword evidence="4" id="KW-0206">Cytoskeleton</keyword>
<gene>
    <name evidence="6" type="ORF">PHYPA_002710</name>
</gene>
<reference evidence="6 8" key="1">
    <citation type="journal article" date="2008" name="Science">
        <title>The Physcomitrella genome reveals evolutionary insights into the conquest of land by plants.</title>
        <authorList>
            <person name="Rensing S."/>
            <person name="Lang D."/>
            <person name="Zimmer A."/>
            <person name="Terry A."/>
            <person name="Salamov A."/>
            <person name="Shapiro H."/>
            <person name="Nishiyama T."/>
            <person name="Perroud P.-F."/>
            <person name="Lindquist E."/>
            <person name="Kamisugi Y."/>
            <person name="Tanahashi T."/>
            <person name="Sakakibara K."/>
            <person name="Fujita T."/>
            <person name="Oishi K."/>
            <person name="Shin-I T."/>
            <person name="Kuroki Y."/>
            <person name="Toyoda A."/>
            <person name="Suzuki Y."/>
            <person name="Hashimoto A."/>
            <person name="Yamaguchi K."/>
            <person name="Sugano A."/>
            <person name="Kohara Y."/>
            <person name="Fujiyama A."/>
            <person name="Anterola A."/>
            <person name="Aoki S."/>
            <person name="Ashton N."/>
            <person name="Barbazuk W.B."/>
            <person name="Barker E."/>
            <person name="Bennetzen J."/>
            <person name="Bezanilla M."/>
            <person name="Blankenship R."/>
            <person name="Cho S.H."/>
            <person name="Dutcher S."/>
            <person name="Estelle M."/>
            <person name="Fawcett J.A."/>
            <person name="Gundlach H."/>
            <person name="Hanada K."/>
            <person name="Heyl A."/>
            <person name="Hicks K.A."/>
            <person name="Hugh J."/>
            <person name="Lohr M."/>
            <person name="Mayer K."/>
            <person name="Melkozernov A."/>
            <person name="Murata T."/>
            <person name="Nelson D."/>
            <person name="Pils B."/>
            <person name="Prigge M."/>
            <person name="Reiss B."/>
            <person name="Renner T."/>
            <person name="Rombauts S."/>
            <person name="Rushton P."/>
            <person name="Sanderfoot A."/>
            <person name="Schween G."/>
            <person name="Shiu S.-H."/>
            <person name="Stueber K."/>
            <person name="Theodoulou F.L."/>
            <person name="Tu H."/>
            <person name="Van de Peer Y."/>
            <person name="Verrier P.J."/>
            <person name="Waters E."/>
            <person name="Wood A."/>
            <person name="Yang L."/>
            <person name="Cove D."/>
            <person name="Cuming A."/>
            <person name="Hasebe M."/>
            <person name="Lucas S."/>
            <person name="Mishler D.B."/>
            <person name="Reski R."/>
            <person name="Grigoriev I."/>
            <person name="Quatrano R.S."/>
            <person name="Boore J.L."/>
        </authorList>
    </citation>
    <scope>NUCLEOTIDE SEQUENCE [LARGE SCALE GENOMIC DNA]</scope>
    <source>
        <strain evidence="7 8">cv. Gransden 2004</strain>
    </source>
</reference>
<dbReference type="InParanoid" id="A0A2K1L1L6"/>
<evidence type="ECO:0000256" key="1">
    <source>
        <dbReference type="ARBA" id="ARBA00004300"/>
    </source>
</evidence>
<dbReference type="AlphaFoldDB" id="A0A2K1L1L6"/>
<evidence type="ECO:0000313" key="6">
    <source>
        <dbReference type="EMBL" id="PNR59918.1"/>
    </source>
</evidence>
<accession>A0A2K1L1L6</accession>
<evidence type="ECO:0000313" key="7">
    <source>
        <dbReference type="EnsemblPlants" id="Pp3c2_15075V3.1"/>
    </source>
</evidence>
<dbReference type="PANTHER" id="PTHR23170">
    <property type="entry name" value="NY-REN-58 ANTIGEN"/>
    <property type="match status" value="1"/>
</dbReference>
<keyword evidence="8" id="KW-1185">Reference proteome</keyword>
<comment type="subcellular location">
    <subcellularLocation>
        <location evidence="1">Cytoplasm</location>
        <location evidence="1">Cytoskeleton</location>
        <location evidence="1">Microtubule organizing center</location>
        <location evidence="1">Centrosome</location>
    </subcellularLocation>
</comment>
<dbReference type="PaxDb" id="3218-PP1S30_231V6.1"/>
<dbReference type="InterPro" id="IPR052116">
    <property type="entry name" value="Centro_Cilium_Assembly"/>
</dbReference>
<evidence type="ECO:0000256" key="5">
    <source>
        <dbReference type="SAM" id="Coils"/>
    </source>
</evidence>
<reference evidence="7" key="3">
    <citation type="submission" date="2020-12" db="UniProtKB">
        <authorList>
            <consortium name="EnsemblPlants"/>
        </authorList>
    </citation>
    <scope>IDENTIFICATION</scope>
</reference>
<proteinExistence type="predicted"/>
<feature type="coiled-coil region" evidence="5">
    <location>
        <begin position="185"/>
        <end position="276"/>
    </location>
</feature>
<evidence type="ECO:0000256" key="4">
    <source>
        <dbReference type="ARBA" id="ARBA00023212"/>
    </source>
</evidence>
<organism evidence="6">
    <name type="scientific">Physcomitrium patens</name>
    <name type="common">Spreading-leaved earth moss</name>
    <name type="synonym">Physcomitrella patens</name>
    <dbReference type="NCBI Taxonomy" id="3218"/>
    <lineage>
        <taxon>Eukaryota</taxon>
        <taxon>Viridiplantae</taxon>
        <taxon>Streptophyta</taxon>
        <taxon>Embryophyta</taxon>
        <taxon>Bryophyta</taxon>
        <taxon>Bryophytina</taxon>
        <taxon>Bryopsida</taxon>
        <taxon>Funariidae</taxon>
        <taxon>Funariales</taxon>
        <taxon>Funariaceae</taxon>
        <taxon>Physcomitrium</taxon>
    </lineage>
</organism>
<sequence>MTEDCSDPVVIPAICPSQCHVPACTEASSTAVSGSPSTRKAKKISQDELESLRKNLDDAKAECFDLEKQKCDAVCHLKACRAEMDKEIKRRGKAERETEEVRMEYIKLKQTELMRRKESEKAALEREAETIKEIQYLADQLALLREDSNKRIKAIETTSKNDAEYNFGVIQKLESSNSQRDQKHLEETEALRSQLQAEIDSLKSKKCNLMMEVEKQKTNTKLIEQLLANQQQVLQQEKEAIEQELKHQVSVQMVEIECLQHRLDDKDRELAKINQVYHHTEG</sequence>
<name>A0A2K1L1L6_PHYPA</name>
<reference evidence="6 8" key="2">
    <citation type="journal article" date="2018" name="Plant J.">
        <title>The Physcomitrella patens chromosome-scale assembly reveals moss genome structure and evolution.</title>
        <authorList>
            <person name="Lang D."/>
            <person name="Ullrich K.K."/>
            <person name="Murat F."/>
            <person name="Fuchs J."/>
            <person name="Jenkins J."/>
            <person name="Haas F.B."/>
            <person name="Piednoel M."/>
            <person name="Gundlach H."/>
            <person name="Van Bel M."/>
            <person name="Meyberg R."/>
            <person name="Vives C."/>
            <person name="Morata J."/>
            <person name="Symeonidi A."/>
            <person name="Hiss M."/>
            <person name="Muchero W."/>
            <person name="Kamisugi Y."/>
            <person name="Saleh O."/>
            <person name="Blanc G."/>
            <person name="Decker E.L."/>
            <person name="van Gessel N."/>
            <person name="Grimwood J."/>
            <person name="Hayes R.D."/>
            <person name="Graham S.W."/>
            <person name="Gunter L.E."/>
            <person name="McDaniel S.F."/>
            <person name="Hoernstein S.N.W."/>
            <person name="Larsson A."/>
            <person name="Li F.W."/>
            <person name="Perroud P.F."/>
            <person name="Phillips J."/>
            <person name="Ranjan P."/>
            <person name="Rokshar D.S."/>
            <person name="Rothfels C.J."/>
            <person name="Schneider L."/>
            <person name="Shu S."/>
            <person name="Stevenson D.W."/>
            <person name="Thummler F."/>
            <person name="Tillich M."/>
            <person name="Villarreal Aguilar J.C."/>
            <person name="Widiez T."/>
            <person name="Wong G.K."/>
            <person name="Wymore A."/>
            <person name="Zhang Y."/>
            <person name="Zimmer A.D."/>
            <person name="Quatrano R.S."/>
            <person name="Mayer K.F.X."/>
            <person name="Goodstein D."/>
            <person name="Casacuberta J.M."/>
            <person name="Vandepoele K."/>
            <person name="Reski R."/>
            <person name="Cuming A.C."/>
            <person name="Tuskan G.A."/>
            <person name="Maumus F."/>
            <person name="Salse J."/>
            <person name="Schmutz J."/>
            <person name="Rensing S.A."/>
        </authorList>
    </citation>
    <scope>NUCLEOTIDE SEQUENCE [LARGE SCALE GENOMIC DNA]</scope>
    <source>
        <strain evidence="7 8">cv. Gransden 2004</strain>
    </source>
</reference>
<evidence type="ECO:0000256" key="2">
    <source>
        <dbReference type="ARBA" id="ARBA00022490"/>
    </source>
</evidence>
<keyword evidence="2" id="KW-0963">Cytoplasm</keyword>
<dbReference type="FunCoup" id="A0A2K1L1L6">
    <property type="interactions" value="2470"/>
</dbReference>
<protein>
    <submittedName>
        <fullName evidence="6 7">Uncharacterized protein</fullName>
    </submittedName>
</protein>
<keyword evidence="3 5" id="KW-0175">Coiled coil</keyword>